<accession>A0A2I0B1D5</accession>
<dbReference type="EMBL" id="KZ451928">
    <property type="protein sequence ID" value="PKA61602.1"/>
    <property type="molecule type" value="Genomic_DNA"/>
</dbReference>
<reference evidence="1 2" key="1">
    <citation type="journal article" date="2017" name="Nature">
        <title>The Apostasia genome and the evolution of orchids.</title>
        <authorList>
            <person name="Zhang G.Q."/>
            <person name="Liu K.W."/>
            <person name="Li Z."/>
            <person name="Lohaus R."/>
            <person name="Hsiao Y.Y."/>
            <person name="Niu S.C."/>
            <person name="Wang J.Y."/>
            <person name="Lin Y.C."/>
            <person name="Xu Q."/>
            <person name="Chen L.J."/>
            <person name="Yoshida K."/>
            <person name="Fujiwara S."/>
            <person name="Wang Z.W."/>
            <person name="Zhang Y.Q."/>
            <person name="Mitsuda N."/>
            <person name="Wang M."/>
            <person name="Liu G.H."/>
            <person name="Pecoraro L."/>
            <person name="Huang H.X."/>
            <person name="Xiao X.J."/>
            <person name="Lin M."/>
            <person name="Wu X.Y."/>
            <person name="Wu W.L."/>
            <person name="Chen Y.Y."/>
            <person name="Chang S.B."/>
            <person name="Sakamoto S."/>
            <person name="Ohme-Takagi M."/>
            <person name="Yagi M."/>
            <person name="Zeng S.J."/>
            <person name="Shen C.Y."/>
            <person name="Yeh C.M."/>
            <person name="Luo Y.B."/>
            <person name="Tsai W.C."/>
            <person name="Van de Peer Y."/>
            <person name="Liu Z.J."/>
        </authorList>
    </citation>
    <scope>NUCLEOTIDE SEQUENCE [LARGE SCALE GENOMIC DNA]</scope>
    <source>
        <strain evidence="2">cv. Shenzhen</strain>
        <tissue evidence="1">Stem</tissue>
    </source>
</reference>
<protein>
    <submittedName>
        <fullName evidence="1">Uncharacterized protein</fullName>
    </submittedName>
</protein>
<sequence length="78" mass="8822">MAHMIEDCLLNSPLRRCHVEQAIYDRTRHKCFTGTSRYTRSPYLGRVVCIVMSTHLLLKATTFIAPGGMGVVPLQVFI</sequence>
<keyword evidence="2" id="KW-1185">Reference proteome</keyword>
<evidence type="ECO:0000313" key="1">
    <source>
        <dbReference type="EMBL" id="PKA61602.1"/>
    </source>
</evidence>
<gene>
    <name evidence="1" type="ORF">AXF42_Ash018215</name>
</gene>
<name>A0A2I0B1D5_9ASPA</name>
<evidence type="ECO:0000313" key="2">
    <source>
        <dbReference type="Proteomes" id="UP000236161"/>
    </source>
</evidence>
<proteinExistence type="predicted"/>
<dbReference type="Proteomes" id="UP000236161">
    <property type="component" value="Unassembled WGS sequence"/>
</dbReference>
<dbReference type="AlphaFoldDB" id="A0A2I0B1D5"/>
<organism evidence="1 2">
    <name type="scientific">Apostasia shenzhenica</name>
    <dbReference type="NCBI Taxonomy" id="1088818"/>
    <lineage>
        <taxon>Eukaryota</taxon>
        <taxon>Viridiplantae</taxon>
        <taxon>Streptophyta</taxon>
        <taxon>Embryophyta</taxon>
        <taxon>Tracheophyta</taxon>
        <taxon>Spermatophyta</taxon>
        <taxon>Magnoliopsida</taxon>
        <taxon>Liliopsida</taxon>
        <taxon>Asparagales</taxon>
        <taxon>Orchidaceae</taxon>
        <taxon>Apostasioideae</taxon>
        <taxon>Apostasia</taxon>
    </lineage>
</organism>